<keyword evidence="8" id="KW-1185">Reference proteome</keyword>
<dbReference type="EMBL" id="JALJRB010000009">
    <property type="protein sequence ID" value="MCJ8500966.1"/>
    <property type="molecule type" value="Genomic_DNA"/>
</dbReference>
<evidence type="ECO:0000313" key="8">
    <source>
        <dbReference type="Proteomes" id="UP001165427"/>
    </source>
</evidence>
<keyword evidence="5" id="KW-0813">Transport</keyword>
<dbReference type="RefSeq" id="WP_246906894.1">
    <property type="nucleotide sequence ID" value="NZ_JALJRB010000009.1"/>
</dbReference>
<evidence type="ECO:0000259" key="6">
    <source>
        <dbReference type="PROSITE" id="PS51379"/>
    </source>
</evidence>
<protein>
    <recommendedName>
        <fullName evidence="5">Ferredoxin</fullName>
    </recommendedName>
</protein>
<dbReference type="GO" id="GO:0009055">
    <property type="term" value="F:electron transfer activity"/>
    <property type="evidence" value="ECO:0007669"/>
    <property type="project" value="UniProtKB-UniRule"/>
</dbReference>
<dbReference type="PRINTS" id="PR00352">
    <property type="entry name" value="3FE4SFRDOXIN"/>
</dbReference>
<reference evidence="7" key="1">
    <citation type="submission" date="2022-04" db="EMBL/GenBank/DDBJ databases">
        <title>Desulfatitalea alkaliphila sp. nov., a novel anaerobic sulfate-reducing bacterium isolated from terrestrial mud volcano, Taman Peninsula, Russia.</title>
        <authorList>
            <person name="Khomyakova M.A."/>
            <person name="Merkel A.Y."/>
            <person name="Slobodkin A.I."/>
        </authorList>
    </citation>
    <scope>NUCLEOTIDE SEQUENCE</scope>
    <source>
        <strain evidence="7">M08but</strain>
    </source>
</reference>
<keyword evidence="3 5" id="KW-0408">Iron</keyword>
<sequence>MTRPVVDLAACTLCMGCVAVCPEVFALNDAGYIEVADLADYPVDLVAEAIKYCPEDAISWEEGDQAPCHP</sequence>
<accession>A0AA41R546</accession>
<evidence type="ECO:0000256" key="2">
    <source>
        <dbReference type="ARBA" id="ARBA00022723"/>
    </source>
</evidence>
<keyword evidence="5" id="KW-0249">Electron transport</keyword>
<dbReference type="SUPFAM" id="SSF54862">
    <property type="entry name" value="4Fe-4S ferredoxins"/>
    <property type="match status" value="1"/>
</dbReference>
<feature type="domain" description="4Fe-4S ferredoxin-type" evidence="6">
    <location>
        <begin position="2"/>
        <end position="30"/>
    </location>
</feature>
<dbReference type="PROSITE" id="PS51379">
    <property type="entry name" value="4FE4S_FER_2"/>
    <property type="match status" value="1"/>
</dbReference>
<dbReference type="GO" id="GO:0051536">
    <property type="term" value="F:iron-sulfur cluster binding"/>
    <property type="evidence" value="ECO:0007669"/>
    <property type="project" value="UniProtKB-KW"/>
</dbReference>
<evidence type="ECO:0000256" key="5">
    <source>
        <dbReference type="RuleBase" id="RU368020"/>
    </source>
</evidence>
<dbReference type="GO" id="GO:0005506">
    <property type="term" value="F:iron ion binding"/>
    <property type="evidence" value="ECO:0007669"/>
    <property type="project" value="UniProtKB-UniRule"/>
</dbReference>
<keyword evidence="2 5" id="KW-0479">Metal-binding</keyword>
<name>A0AA41R546_9BACT</name>
<dbReference type="Pfam" id="PF13370">
    <property type="entry name" value="Fer4_13"/>
    <property type="match status" value="1"/>
</dbReference>
<dbReference type="AlphaFoldDB" id="A0AA41R546"/>
<dbReference type="Proteomes" id="UP001165427">
    <property type="component" value="Unassembled WGS sequence"/>
</dbReference>
<comment type="function">
    <text evidence="1 5">Ferredoxins are iron-sulfur proteins that transfer electrons in a wide variety of metabolic reactions.</text>
</comment>
<organism evidence="7 8">
    <name type="scientific">Desulfatitalea alkaliphila</name>
    <dbReference type="NCBI Taxonomy" id="2929485"/>
    <lineage>
        <taxon>Bacteria</taxon>
        <taxon>Pseudomonadati</taxon>
        <taxon>Thermodesulfobacteriota</taxon>
        <taxon>Desulfobacteria</taxon>
        <taxon>Desulfobacterales</taxon>
        <taxon>Desulfosarcinaceae</taxon>
        <taxon>Desulfatitalea</taxon>
    </lineage>
</organism>
<dbReference type="Gene3D" id="3.30.70.20">
    <property type="match status" value="1"/>
</dbReference>
<dbReference type="InterPro" id="IPR017896">
    <property type="entry name" value="4Fe4S_Fe-S-bd"/>
</dbReference>
<dbReference type="InterPro" id="IPR001080">
    <property type="entry name" value="3Fe4S_ferredoxin"/>
</dbReference>
<evidence type="ECO:0000313" key="7">
    <source>
        <dbReference type="EMBL" id="MCJ8500966.1"/>
    </source>
</evidence>
<comment type="caution">
    <text evidence="7">The sequence shown here is derived from an EMBL/GenBank/DDBJ whole genome shotgun (WGS) entry which is preliminary data.</text>
</comment>
<evidence type="ECO:0000256" key="1">
    <source>
        <dbReference type="ARBA" id="ARBA00003532"/>
    </source>
</evidence>
<gene>
    <name evidence="7" type="ORF">MRX98_10315</name>
</gene>
<dbReference type="InterPro" id="IPR017900">
    <property type="entry name" value="4Fe4S_Fe_S_CS"/>
</dbReference>
<dbReference type="PROSITE" id="PS00198">
    <property type="entry name" value="4FE4S_FER_1"/>
    <property type="match status" value="1"/>
</dbReference>
<proteinExistence type="predicted"/>
<evidence type="ECO:0000256" key="3">
    <source>
        <dbReference type="ARBA" id="ARBA00023004"/>
    </source>
</evidence>
<evidence type="ECO:0000256" key="4">
    <source>
        <dbReference type="ARBA" id="ARBA00023014"/>
    </source>
</evidence>
<keyword evidence="4 5" id="KW-0411">Iron-sulfur</keyword>